<gene>
    <name evidence="8" type="primary">modA</name>
    <name evidence="8" type="ORF">TRL7639_01233</name>
</gene>
<dbReference type="Proteomes" id="UP000193077">
    <property type="component" value="Unassembled WGS sequence"/>
</dbReference>
<feature type="binding site" evidence="6">
    <location>
        <position position="194"/>
    </location>
    <ligand>
        <name>molybdate</name>
        <dbReference type="ChEBI" id="CHEBI:36264"/>
    </ligand>
</feature>
<dbReference type="PANTHER" id="PTHR30632">
    <property type="entry name" value="MOLYBDATE-BINDING PERIPLASMIC PROTEIN"/>
    <property type="match status" value="1"/>
</dbReference>
<dbReference type="EMBL" id="FWFO01000001">
    <property type="protein sequence ID" value="SLN30136.1"/>
    <property type="molecule type" value="Genomic_DNA"/>
</dbReference>
<dbReference type="SUPFAM" id="SSF53850">
    <property type="entry name" value="Periplasmic binding protein-like II"/>
    <property type="match status" value="1"/>
</dbReference>
<feature type="binding site" evidence="6">
    <location>
        <position position="149"/>
    </location>
    <ligand>
        <name>molybdate</name>
        <dbReference type="ChEBI" id="CHEBI:36264"/>
    </ligand>
</feature>
<keyword evidence="9" id="KW-1185">Reference proteome</keyword>
<organism evidence="8 9">
    <name type="scientific">Falsiruegeria litorea R37</name>
    <dbReference type="NCBI Taxonomy" id="1200284"/>
    <lineage>
        <taxon>Bacteria</taxon>
        <taxon>Pseudomonadati</taxon>
        <taxon>Pseudomonadota</taxon>
        <taxon>Alphaproteobacteria</taxon>
        <taxon>Rhodobacterales</taxon>
        <taxon>Roseobacteraceae</taxon>
        <taxon>Falsiruegeria</taxon>
    </lineage>
</organism>
<evidence type="ECO:0000256" key="7">
    <source>
        <dbReference type="SAM" id="SignalP"/>
    </source>
</evidence>
<proteinExistence type="inferred from homology"/>
<feature type="binding site" evidence="6">
    <location>
        <position position="37"/>
    </location>
    <ligand>
        <name>molybdate</name>
        <dbReference type="ChEBI" id="CHEBI:36264"/>
    </ligand>
</feature>
<accession>A0A1Y5S1T1</accession>
<name>A0A1Y5S1T1_9RHOB</name>
<dbReference type="InterPro" id="IPR005950">
    <property type="entry name" value="ModA"/>
</dbReference>
<keyword evidence="3 6" id="KW-0479">Metal-binding</keyword>
<dbReference type="GO" id="GO:0030973">
    <property type="term" value="F:molybdate ion binding"/>
    <property type="evidence" value="ECO:0007669"/>
    <property type="project" value="TreeGrafter"/>
</dbReference>
<reference evidence="8 9" key="1">
    <citation type="submission" date="2017-03" db="EMBL/GenBank/DDBJ databases">
        <authorList>
            <person name="Afonso C.L."/>
            <person name="Miller P.J."/>
            <person name="Scott M.A."/>
            <person name="Spackman E."/>
            <person name="Goraichik I."/>
            <person name="Dimitrov K.M."/>
            <person name="Suarez D.L."/>
            <person name="Swayne D.E."/>
        </authorList>
    </citation>
    <scope>NUCLEOTIDE SEQUENCE [LARGE SCALE GENOMIC DNA]</scope>
    <source>
        <strain evidence="8 9">CECT 7639</strain>
    </source>
</reference>
<comment type="subunit">
    <text evidence="5">The complex is composed of two ATP-binding proteins (ModC), two transmembrane proteins (ModB) and a solute-binding protein (ModA).</text>
</comment>
<dbReference type="AlphaFoldDB" id="A0A1Y5S1T1"/>
<evidence type="ECO:0000256" key="2">
    <source>
        <dbReference type="ARBA" id="ARBA00022505"/>
    </source>
</evidence>
<dbReference type="PIRSF" id="PIRSF004846">
    <property type="entry name" value="ModA"/>
    <property type="match status" value="1"/>
</dbReference>
<evidence type="ECO:0000256" key="6">
    <source>
        <dbReference type="PIRSR" id="PIRSR004846-1"/>
    </source>
</evidence>
<evidence type="ECO:0000256" key="3">
    <source>
        <dbReference type="ARBA" id="ARBA00022723"/>
    </source>
</evidence>
<evidence type="ECO:0000256" key="1">
    <source>
        <dbReference type="ARBA" id="ARBA00009175"/>
    </source>
</evidence>
<feature type="binding site" evidence="6">
    <location>
        <position position="64"/>
    </location>
    <ligand>
        <name>molybdate</name>
        <dbReference type="ChEBI" id="CHEBI:36264"/>
    </ligand>
</feature>
<keyword evidence="4 7" id="KW-0732">Signal</keyword>
<feature type="signal peptide" evidence="7">
    <location>
        <begin position="1"/>
        <end position="27"/>
    </location>
</feature>
<evidence type="ECO:0000256" key="5">
    <source>
        <dbReference type="ARBA" id="ARBA00062515"/>
    </source>
</evidence>
<dbReference type="RefSeq" id="WP_085794867.1">
    <property type="nucleotide sequence ID" value="NZ_FWFO01000001.1"/>
</dbReference>
<feature type="chain" id="PRO_5013074123" evidence="7">
    <location>
        <begin position="28"/>
        <end position="261"/>
    </location>
</feature>
<dbReference type="GO" id="GO:0030288">
    <property type="term" value="C:outer membrane-bounded periplasmic space"/>
    <property type="evidence" value="ECO:0007669"/>
    <property type="project" value="TreeGrafter"/>
</dbReference>
<dbReference type="GO" id="GO:0046872">
    <property type="term" value="F:metal ion binding"/>
    <property type="evidence" value="ECO:0007669"/>
    <property type="project" value="UniProtKB-KW"/>
</dbReference>
<sequence>MATPLRHVQRLVLACVAVFTTSHMAMAQTVTVFAAASLKPALDEITKNYEAVSGHDINLSYAGSSALARQIQHGAPAQVFLSANTTWMDALEANGLLADGTRRDLLRNQLALIARVGSDLALSPEPGAPFSQALGDHRLAVALTRAVPAGIYAREALTHLGLWNDLQHKLAQADNVTAALRLVALGEAPLGIVYATDATANDQVELLGLFPDGSHSPIVYPVALTREGDSPEARAFLEHLSSPQASDTFQTHGFGLAKEGQ</sequence>
<dbReference type="GO" id="GO:0015689">
    <property type="term" value="P:molybdate ion transport"/>
    <property type="evidence" value="ECO:0007669"/>
    <property type="project" value="InterPro"/>
</dbReference>
<dbReference type="GO" id="GO:1901359">
    <property type="term" value="F:tungstate binding"/>
    <property type="evidence" value="ECO:0007669"/>
    <property type="project" value="UniProtKB-ARBA"/>
</dbReference>
<dbReference type="Pfam" id="PF13531">
    <property type="entry name" value="SBP_bac_11"/>
    <property type="match status" value="1"/>
</dbReference>
<dbReference type="FunFam" id="3.40.190.10:FF:000035">
    <property type="entry name" value="Molybdate ABC transporter substrate-binding protein"/>
    <property type="match status" value="1"/>
</dbReference>
<dbReference type="PANTHER" id="PTHR30632:SF17">
    <property type="entry name" value="MOLYBDATE-BINDING PROTEIN MODA"/>
    <property type="match status" value="1"/>
</dbReference>
<keyword evidence="2 6" id="KW-0500">Molybdenum</keyword>
<dbReference type="InterPro" id="IPR050682">
    <property type="entry name" value="ModA/WtpA"/>
</dbReference>
<evidence type="ECO:0000313" key="8">
    <source>
        <dbReference type="EMBL" id="SLN30136.1"/>
    </source>
</evidence>
<evidence type="ECO:0000313" key="9">
    <source>
        <dbReference type="Proteomes" id="UP000193077"/>
    </source>
</evidence>
<dbReference type="Gene3D" id="3.40.190.10">
    <property type="entry name" value="Periplasmic binding protein-like II"/>
    <property type="match status" value="2"/>
</dbReference>
<protein>
    <submittedName>
        <fullName evidence="8">Molybdate-binding periplasmic protein</fullName>
    </submittedName>
</protein>
<dbReference type="OrthoDB" id="9785015at2"/>
<evidence type="ECO:0000256" key="4">
    <source>
        <dbReference type="ARBA" id="ARBA00022729"/>
    </source>
</evidence>
<dbReference type="NCBIfam" id="TIGR01256">
    <property type="entry name" value="modA"/>
    <property type="match status" value="1"/>
</dbReference>
<comment type="similarity">
    <text evidence="1">Belongs to the bacterial solute-binding protein ModA family.</text>
</comment>
<feature type="binding site" evidence="6">
    <location>
        <position position="176"/>
    </location>
    <ligand>
        <name>molybdate</name>
        <dbReference type="ChEBI" id="CHEBI:36264"/>
    </ligand>
</feature>
<dbReference type="CDD" id="cd13536">
    <property type="entry name" value="PBP2_EcModA"/>
    <property type="match status" value="1"/>
</dbReference>